<name>A0A9C7L8J5_9BACI</name>
<dbReference type="Pfam" id="PF07833">
    <property type="entry name" value="Cu_amine_oxidN1"/>
    <property type="match status" value="1"/>
</dbReference>
<dbReference type="Gene3D" id="3.10.50.10">
    <property type="match status" value="1"/>
</dbReference>
<feature type="transmembrane region" description="Helical" evidence="1">
    <location>
        <begin position="21"/>
        <end position="40"/>
    </location>
</feature>
<dbReference type="PANTHER" id="PTHR46066">
    <property type="entry name" value="CHITINASE DOMAIN-CONTAINING PROTEIN 1 FAMILY MEMBER"/>
    <property type="match status" value="1"/>
</dbReference>
<dbReference type="InterPro" id="IPR017853">
    <property type="entry name" value="GH"/>
</dbReference>
<dbReference type="PANTHER" id="PTHR46066:SF2">
    <property type="entry name" value="CHITINASE DOMAIN-CONTAINING PROTEIN 1"/>
    <property type="match status" value="1"/>
</dbReference>
<keyword evidence="1" id="KW-1133">Transmembrane helix</keyword>
<keyword evidence="1" id="KW-0812">Transmembrane</keyword>
<organism evidence="3 4">
    <name type="scientific">Pseudoneobacillus rhizosphaerae</name>
    <dbReference type="NCBI Taxonomy" id="2880968"/>
    <lineage>
        <taxon>Bacteria</taxon>
        <taxon>Bacillati</taxon>
        <taxon>Bacillota</taxon>
        <taxon>Bacilli</taxon>
        <taxon>Bacillales</taxon>
        <taxon>Bacillaceae</taxon>
        <taxon>Pseudoneobacillus</taxon>
    </lineage>
</organism>
<keyword evidence="4" id="KW-1185">Reference proteome</keyword>
<comment type="caution">
    <text evidence="3">The sequence shown here is derived from an EMBL/GenBank/DDBJ whole genome shotgun (WGS) entry which is preliminary data.</text>
</comment>
<protein>
    <recommendedName>
        <fullName evidence="2">GH18 domain-containing protein</fullName>
    </recommendedName>
</protein>
<feature type="domain" description="GH18" evidence="2">
    <location>
        <begin position="252"/>
        <end position="574"/>
    </location>
</feature>
<dbReference type="AlphaFoldDB" id="A0A9C7L8J5"/>
<keyword evidence="1" id="KW-0472">Membrane</keyword>
<dbReference type="RefSeq" id="WP_230494694.1">
    <property type="nucleotide sequence ID" value="NZ_CAKJTG010000001.1"/>
</dbReference>
<dbReference type="SUPFAM" id="SSF55383">
    <property type="entry name" value="Copper amine oxidase, domain N"/>
    <property type="match status" value="1"/>
</dbReference>
<evidence type="ECO:0000259" key="2">
    <source>
        <dbReference type="PROSITE" id="PS51910"/>
    </source>
</evidence>
<reference evidence="3" key="1">
    <citation type="submission" date="2021-10" db="EMBL/GenBank/DDBJ databases">
        <authorList>
            <person name="Criscuolo A."/>
        </authorList>
    </citation>
    <scope>NUCLEOTIDE SEQUENCE</scope>
    <source>
        <strain evidence="3">CIP111885</strain>
    </source>
</reference>
<dbReference type="InterPro" id="IPR036582">
    <property type="entry name" value="Mao_N_sf"/>
</dbReference>
<dbReference type="InterPro" id="IPR029070">
    <property type="entry name" value="Chitinase_insertion_sf"/>
</dbReference>
<evidence type="ECO:0000313" key="3">
    <source>
        <dbReference type="EMBL" id="CAG9606406.1"/>
    </source>
</evidence>
<dbReference type="InterPro" id="IPR012854">
    <property type="entry name" value="Cu_amine_oxidase-like_N"/>
</dbReference>
<dbReference type="Pfam" id="PF00704">
    <property type="entry name" value="Glyco_hydro_18"/>
    <property type="match status" value="1"/>
</dbReference>
<dbReference type="EMBL" id="CAKJTG010000001">
    <property type="protein sequence ID" value="CAG9606406.1"/>
    <property type="molecule type" value="Genomic_DNA"/>
</dbReference>
<dbReference type="Gene3D" id="3.20.20.80">
    <property type="entry name" value="Glycosidases"/>
    <property type="match status" value="1"/>
</dbReference>
<dbReference type="GO" id="GO:0005975">
    <property type="term" value="P:carbohydrate metabolic process"/>
    <property type="evidence" value="ECO:0007669"/>
    <property type="project" value="InterPro"/>
</dbReference>
<dbReference type="Proteomes" id="UP000789845">
    <property type="component" value="Unassembled WGS sequence"/>
</dbReference>
<dbReference type="GO" id="GO:0008061">
    <property type="term" value="F:chitin binding"/>
    <property type="evidence" value="ECO:0007669"/>
    <property type="project" value="InterPro"/>
</dbReference>
<evidence type="ECO:0000313" key="4">
    <source>
        <dbReference type="Proteomes" id="UP000789845"/>
    </source>
</evidence>
<dbReference type="PROSITE" id="PS51910">
    <property type="entry name" value="GH18_2"/>
    <property type="match status" value="1"/>
</dbReference>
<dbReference type="SMART" id="SM00636">
    <property type="entry name" value="Glyco_18"/>
    <property type="match status" value="1"/>
</dbReference>
<evidence type="ECO:0000256" key="1">
    <source>
        <dbReference type="SAM" id="Phobius"/>
    </source>
</evidence>
<dbReference type="InterPro" id="IPR011583">
    <property type="entry name" value="Chitinase_II/V-like_cat"/>
</dbReference>
<proteinExistence type="predicted"/>
<dbReference type="InterPro" id="IPR001223">
    <property type="entry name" value="Glyco_hydro18_cat"/>
</dbReference>
<dbReference type="SUPFAM" id="SSF51445">
    <property type="entry name" value="(Trans)glycosidases"/>
    <property type="match status" value="1"/>
</dbReference>
<sequence>MARVEHFRKKTISPKWIVTGLFLAILMIISSILLLLYPYASKEKIDYFQGKSPILYQNEQQGNALIDGETVFLPIKFIKEQLDDSLIFDEKSKSIIITTENKVIQMPTESLTYYVNEKPVTLHFPSIQSANGELYVALEPLLKYYPIQYTLLTENEGIWIHSNGDELVHGSIKAGDIHREMLRLRTEPTLRSSYVAELKNTEKIYIESEKEEYYFIRKENGIAGYLNKEFVIEENTEQILVKNENKAKNLTKIKGPIRLTWEAVYTKNPNTKQLPEMPGINVVSPTWFELENEAGNIQNLGSLDYVKWAHSKGFQVWGLFSNAFDPELTHLAFKDYETRQKMIRQLLHYSQMYQLNGINLDIENVNVEDGPLITQFVREATPLFHEAGLTVSMDITFISTSGNWSVFYEREKLSKIVDYIMVMAYDEHWGSSPVAGSVASLPWVEQNIEKLLTVVPNEKLILGVPLYTRLWKEQTLSDGQIEVTSKALSMSKIKEWLAKNNLKPTYDAATGQNYAQIYLKDEDATYKVWLEDELSLSKRAEVMMKYDLAGVASWSRFFADDTAWAALHTTDPNYTKADEK</sequence>
<accession>A0A9C7L8J5</accession>
<dbReference type="Gene3D" id="3.30.457.10">
    <property type="entry name" value="Copper amine oxidase-like, N-terminal domain"/>
    <property type="match status" value="1"/>
</dbReference>
<dbReference type="Gene3D" id="2.30.30.40">
    <property type="entry name" value="SH3 Domains"/>
    <property type="match status" value="1"/>
</dbReference>
<gene>
    <name evidence="3" type="ORF">NEOCIP111885_00094</name>
</gene>